<organism evidence="2 3">
    <name type="scientific">Lysobacter enzymogenes</name>
    <dbReference type="NCBI Taxonomy" id="69"/>
    <lineage>
        <taxon>Bacteria</taxon>
        <taxon>Pseudomonadati</taxon>
        <taxon>Pseudomonadota</taxon>
        <taxon>Gammaproteobacteria</taxon>
        <taxon>Lysobacterales</taxon>
        <taxon>Lysobacteraceae</taxon>
        <taxon>Lysobacter</taxon>
    </lineage>
</organism>
<reference evidence="2 3" key="1">
    <citation type="submission" date="2015-11" db="EMBL/GenBank/DDBJ databases">
        <title>Genome sequences of Lysobacter enzymogenes strain C3 and Lysobacter antibioticus ATCC 29479.</title>
        <authorList>
            <person name="Kobayashi D.Y."/>
        </authorList>
    </citation>
    <scope>NUCLEOTIDE SEQUENCE [LARGE SCALE GENOMIC DNA]</scope>
    <source>
        <strain evidence="2 3">C3</strain>
    </source>
</reference>
<evidence type="ECO:0000256" key="1">
    <source>
        <dbReference type="SAM" id="MobiDB-lite"/>
    </source>
</evidence>
<dbReference type="PATRIC" id="fig|69.6.peg.3989"/>
<gene>
    <name evidence="2" type="ORF">GLE_4046</name>
</gene>
<dbReference type="AlphaFoldDB" id="A0A0S2DLD5"/>
<dbReference type="Proteomes" id="UP000061569">
    <property type="component" value="Chromosome"/>
</dbReference>
<feature type="compositionally biased region" description="Basic residues" evidence="1">
    <location>
        <begin position="59"/>
        <end position="72"/>
    </location>
</feature>
<dbReference type="STRING" id="69.GLE_4046"/>
<feature type="compositionally biased region" description="Basic and acidic residues" evidence="1">
    <location>
        <begin position="116"/>
        <end position="126"/>
    </location>
</feature>
<proteinExistence type="predicted"/>
<protein>
    <submittedName>
        <fullName evidence="2">Uncharacterized protein</fullName>
    </submittedName>
</protein>
<feature type="compositionally biased region" description="Polar residues" evidence="1">
    <location>
        <begin position="90"/>
        <end position="109"/>
    </location>
</feature>
<name>A0A0S2DLD5_LYSEN</name>
<feature type="region of interest" description="Disordered" evidence="1">
    <location>
        <begin position="27"/>
        <end position="126"/>
    </location>
</feature>
<dbReference type="KEGG" id="lez:GLE_4046"/>
<accession>A0A0S2DLD5</accession>
<dbReference type="EMBL" id="CP013140">
    <property type="protein sequence ID" value="ALN59388.1"/>
    <property type="molecule type" value="Genomic_DNA"/>
</dbReference>
<sequence>MPALAGWLADSWPLAGACSRHRRIDVAPPATGLPGRKASRAAGVGSPTRLLCRDDPTRSRARFKRRRRAPRCRRGEQPHPTRRKCAHASQHPSQRANPSPRNLQASSRATTDEPLESAHAHTRARESKTAAAIVHLSMRAKNFRYAARISCVVRPLENFFIETVDSHHRNNQFFPMATRA</sequence>
<evidence type="ECO:0000313" key="3">
    <source>
        <dbReference type="Proteomes" id="UP000061569"/>
    </source>
</evidence>
<evidence type="ECO:0000313" key="2">
    <source>
        <dbReference type="EMBL" id="ALN59388.1"/>
    </source>
</evidence>